<proteinExistence type="predicted"/>
<dbReference type="Gene3D" id="1.25.40.20">
    <property type="entry name" value="Ankyrin repeat-containing domain"/>
    <property type="match status" value="1"/>
</dbReference>
<gene>
    <name evidence="5" type="ORF">SPHA_2331</name>
</gene>
<evidence type="ECO:0000313" key="5">
    <source>
        <dbReference type="EMBL" id="CAE1148054.1"/>
    </source>
</evidence>
<dbReference type="GO" id="GO:0035556">
    <property type="term" value="P:intracellular signal transduction"/>
    <property type="evidence" value="ECO:0007669"/>
    <property type="project" value="InterPro"/>
</dbReference>
<keyword evidence="1" id="KW-0677">Repeat</keyword>
<dbReference type="PROSITE" id="PS50088">
    <property type="entry name" value="ANK_REPEAT"/>
    <property type="match status" value="2"/>
</dbReference>
<name>A0A812AMT4_ACAPH</name>
<dbReference type="PANTHER" id="PTHR24198">
    <property type="entry name" value="ANKYRIN REPEAT AND PROTEIN KINASE DOMAIN-CONTAINING PROTEIN"/>
    <property type="match status" value="1"/>
</dbReference>
<comment type="caution">
    <text evidence="5">The sequence shown here is derived from an EMBL/GenBank/DDBJ whole genome shotgun (WGS) entry which is preliminary data.</text>
</comment>
<dbReference type="SMART" id="SM00969">
    <property type="entry name" value="SOCS_box"/>
    <property type="match status" value="1"/>
</dbReference>
<dbReference type="PROSITE" id="PS50297">
    <property type="entry name" value="ANK_REP_REGION"/>
    <property type="match status" value="2"/>
</dbReference>
<evidence type="ECO:0000256" key="2">
    <source>
        <dbReference type="ARBA" id="ARBA00023043"/>
    </source>
</evidence>
<dbReference type="InterPro" id="IPR036770">
    <property type="entry name" value="Ankyrin_rpt-contain_sf"/>
</dbReference>
<dbReference type="PROSITE" id="PS50225">
    <property type="entry name" value="SOCS"/>
    <property type="match status" value="1"/>
</dbReference>
<keyword evidence="2 3" id="KW-0040">ANK repeat</keyword>
<dbReference type="PANTHER" id="PTHR24198:SF165">
    <property type="entry name" value="ANKYRIN REPEAT-CONTAINING PROTEIN-RELATED"/>
    <property type="match status" value="1"/>
</dbReference>
<organism evidence="5 6">
    <name type="scientific">Acanthosepion pharaonis</name>
    <name type="common">Pharaoh cuttlefish</name>
    <name type="synonym">Sepia pharaonis</name>
    <dbReference type="NCBI Taxonomy" id="158019"/>
    <lineage>
        <taxon>Eukaryota</taxon>
        <taxon>Metazoa</taxon>
        <taxon>Spiralia</taxon>
        <taxon>Lophotrochozoa</taxon>
        <taxon>Mollusca</taxon>
        <taxon>Cephalopoda</taxon>
        <taxon>Coleoidea</taxon>
        <taxon>Decapodiformes</taxon>
        <taxon>Sepiida</taxon>
        <taxon>Sepiina</taxon>
        <taxon>Sepiidae</taxon>
        <taxon>Acanthosepion</taxon>
    </lineage>
</organism>
<dbReference type="SUPFAM" id="SSF48403">
    <property type="entry name" value="Ankyrin repeat"/>
    <property type="match status" value="1"/>
</dbReference>
<dbReference type="PRINTS" id="PR01415">
    <property type="entry name" value="ANKYRIN"/>
</dbReference>
<reference evidence="5" key="1">
    <citation type="submission" date="2021-01" db="EMBL/GenBank/DDBJ databases">
        <authorList>
            <person name="Li R."/>
            <person name="Bekaert M."/>
        </authorList>
    </citation>
    <scope>NUCLEOTIDE SEQUENCE</scope>
    <source>
        <strain evidence="5">Farmed</strain>
    </source>
</reference>
<dbReference type="Proteomes" id="UP000597762">
    <property type="component" value="Unassembled WGS sequence"/>
</dbReference>
<keyword evidence="6" id="KW-1185">Reference proteome</keyword>
<evidence type="ECO:0000259" key="4">
    <source>
        <dbReference type="PROSITE" id="PS50225"/>
    </source>
</evidence>
<dbReference type="AlphaFoldDB" id="A0A812AMT4"/>
<evidence type="ECO:0000256" key="1">
    <source>
        <dbReference type="ARBA" id="ARBA00022737"/>
    </source>
</evidence>
<feature type="repeat" description="ANK" evidence="3">
    <location>
        <begin position="1"/>
        <end position="27"/>
    </location>
</feature>
<dbReference type="EMBL" id="CAHIKZ030000064">
    <property type="protein sequence ID" value="CAE1148054.1"/>
    <property type="molecule type" value="Genomic_DNA"/>
</dbReference>
<dbReference type="Pfam" id="PF00023">
    <property type="entry name" value="Ank"/>
    <property type="match status" value="1"/>
</dbReference>
<sequence length="278" mass="31516">MTAAKENEIQAVRLLIKKGADVNQQRPERFEQKTALHIALEAGNLSIARTLLLQHACISRCPNYKYNALHTAVLTDRVDLVELVLYFPQDIDETTDDNCTALMMAAASTNLKNQMQIIKLLIKAGANPNFHAGIMNYIAPCLSPLIEYLSNHETIGYDIVFLLIQSGAWVHFAGVSTVVRKKDPFGVLAYMPVIRKDKQLLDLLIEASSVFDVHAISTCKEVNEEEKKMFTELGSRPLSLKKLVRHFIRKQQLLPFAERIKNLPLPEELMKFLLFQRD</sequence>
<dbReference type="SMART" id="SM00248">
    <property type="entry name" value="ANK"/>
    <property type="match status" value="5"/>
</dbReference>
<dbReference type="SUPFAM" id="SSF158235">
    <property type="entry name" value="SOCS box-like"/>
    <property type="match status" value="1"/>
</dbReference>
<accession>A0A812AMT4</accession>
<protein>
    <recommendedName>
        <fullName evidence="4">SOCS box domain-containing protein</fullName>
    </recommendedName>
</protein>
<dbReference type="InterPro" id="IPR036036">
    <property type="entry name" value="SOCS_box-like_dom_sf"/>
</dbReference>
<evidence type="ECO:0000256" key="3">
    <source>
        <dbReference type="PROSITE-ProRule" id="PRU00023"/>
    </source>
</evidence>
<feature type="domain" description="SOCS box" evidence="4">
    <location>
        <begin position="235"/>
        <end position="273"/>
    </location>
</feature>
<dbReference type="InterPro" id="IPR001496">
    <property type="entry name" value="SOCS_box"/>
</dbReference>
<evidence type="ECO:0000313" key="6">
    <source>
        <dbReference type="Proteomes" id="UP000597762"/>
    </source>
</evidence>
<feature type="repeat" description="ANK" evidence="3">
    <location>
        <begin position="97"/>
        <end position="133"/>
    </location>
</feature>
<dbReference type="OrthoDB" id="366390at2759"/>
<dbReference type="InterPro" id="IPR002110">
    <property type="entry name" value="Ankyrin_rpt"/>
</dbReference>
<dbReference type="Pfam" id="PF12796">
    <property type="entry name" value="Ank_2"/>
    <property type="match status" value="1"/>
</dbReference>